<gene>
    <name evidence="2" type="primary">Dper\GL22496</name>
    <name evidence="2" type="ORF">Dper_GL22496</name>
</gene>
<dbReference type="OMA" id="HSKASDF"/>
<sequence>MRASHQLRASDFVDYAAVVGVGVRGGVGLGLGLELGEGSYYSSDLTAFVVEQEQRQQQREAEAAAEAAAAAAAAEAAATIKRKRQTGPRIEGRTRSGQVVKSWKRGTSEIVAIKDPEEPSVVRPARGRSRSPFCRV</sequence>
<dbReference type="STRING" id="7234.B4H1E2"/>
<name>B4H1E2_DROPE</name>
<dbReference type="Proteomes" id="UP000008744">
    <property type="component" value="Unassembled WGS sequence"/>
</dbReference>
<dbReference type="EMBL" id="CH479202">
    <property type="protein sequence ID" value="EDW30119.1"/>
    <property type="molecule type" value="Genomic_DNA"/>
</dbReference>
<evidence type="ECO:0000313" key="2">
    <source>
        <dbReference type="EMBL" id="EDW30119.1"/>
    </source>
</evidence>
<evidence type="ECO:0000256" key="1">
    <source>
        <dbReference type="SAM" id="MobiDB-lite"/>
    </source>
</evidence>
<accession>B4H1E2</accession>
<protein>
    <submittedName>
        <fullName evidence="2">GL22496</fullName>
    </submittedName>
</protein>
<dbReference type="AlphaFoldDB" id="B4H1E2"/>
<feature type="region of interest" description="Disordered" evidence="1">
    <location>
        <begin position="77"/>
        <end position="98"/>
    </location>
</feature>
<proteinExistence type="predicted"/>
<keyword evidence="3" id="KW-1185">Reference proteome</keyword>
<reference evidence="2 3" key="1">
    <citation type="journal article" date="2007" name="Nature">
        <title>Evolution of genes and genomes on the Drosophila phylogeny.</title>
        <authorList>
            <consortium name="Drosophila 12 Genomes Consortium"/>
            <person name="Clark A.G."/>
            <person name="Eisen M.B."/>
            <person name="Smith D.R."/>
            <person name="Bergman C.M."/>
            <person name="Oliver B."/>
            <person name="Markow T.A."/>
            <person name="Kaufman T.C."/>
            <person name="Kellis M."/>
            <person name="Gelbart W."/>
            <person name="Iyer V.N."/>
            <person name="Pollard D.A."/>
            <person name="Sackton T.B."/>
            <person name="Larracuente A.M."/>
            <person name="Singh N.D."/>
            <person name="Abad J.P."/>
            <person name="Abt D.N."/>
            <person name="Adryan B."/>
            <person name="Aguade M."/>
            <person name="Akashi H."/>
            <person name="Anderson W.W."/>
            <person name="Aquadro C.F."/>
            <person name="Ardell D.H."/>
            <person name="Arguello R."/>
            <person name="Artieri C.G."/>
            <person name="Barbash D.A."/>
            <person name="Barker D."/>
            <person name="Barsanti P."/>
            <person name="Batterham P."/>
            <person name="Batzoglou S."/>
            <person name="Begun D."/>
            <person name="Bhutkar A."/>
            <person name="Blanco E."/>
            <person name="Bosak S.A."/>
            <person name="Bradley R.K."/>
            <person name="Brand A.D."/>
            <person name="Brent M.R."/>
            <person name="Brooks A.N."/>
            <person name="Brown R.H."/>
            <person name="Butlin R.K."/>
            <person name="Caggese C."/>
            <person name="Calvi B.R."/>
            <person name="Bernardo de Carvalho A."/>
            <person name="Caspi A."/>
            <person name="Castrezana S."/>
            <person name="Celniker S.E."/>
            <person name="Chang J.L."/>
            <person name="Chapple C."/>
            <person name="Chatterji S."/>
            <person name="Chinwalla A."/>
            <person name="Civetta A."/>
            <person name="Clifton S.W."/>
            <person name="Comeron J.M."/>
            <person name="Costello J.C."/>
            <person name="Coyne J.A."/>
            <person name="Daub J."/>
            <person name="David R.G."/>
            <person name="Delcher A.L."/>
            <person name="Delehaunty K."/>
            <person name="Do C.B."/>
            <person name="Ebling H."/>
            <person name="Edwards K."/>
            <person name="Eickbush T."/>
            <person name="Evans J.D."/>
            <person name="Filipski A."/>
            <person name="Findeiss S."/>
            <person name="Freyhult E."/>
            <person name="Fulton L."/>
            <person name="Fulton R."/>
            <person name="Garcia A.C."/>
            <person name="Gardiner A."/>
            <person name="Garfield D.A."/>
            <person name="Garvin B.E."/>
            <person name="Gibson G."/>
            <person name="Gilbert D."/>
            <person name="Gnerre S."/>
            <person name="Godfrey J."/>
            <person name="Good R."/>
            <person name="Gotea V."/>
            <person name="Gravely B."/>
            <person name="Greenberg A.J."/>
            <person name="Griffiths-Jones S."/>
            <person name="Gross S."/>
            <person name="Guigo R."/>
            <person name="Gustafson E.A."/>
            <person name="Haerty W."/>
            <person name="Hahn M.W."/>
            <person name="Halligan D.L."/>
            <person name="Halpern A.L."/>
            <person name="Halter G.M."/>
            <person name="Han M.V."/>
            <person name="Heger A."/>
            <person name="Hillier L."/>
            <person name="Hinrichs A.S."/>
            <person name="Holmes I."/>
            <person name="Hoskins R.A."/>
            <person name="Hubisz M.J."/>
            <person name="Hultmark D."/>
            <person name="Huntley M.A."/>
            <person name="Jaffe D.B."/>
            <person name="Jagadeeshan S."/>
            <person name="Jeck W.R."/>
            <person name="Johnson J."/>
            <person name="Jones C.D."/>
            <person name="Jordan W.C."/>
            <person name="Karpen G.H."/>
            <person name="Kataoka E."/>
            <person name="Keightley P.D."/>
            <person name="Kheradpour P."/>
            <person name="Kirkness E.F."/>
            <person name="Koerich L.B."/>
            <person name="Kristiansen K."/>
            <person name="Kudrna D."/>
            <person name="Kulathinal R.J."/>
            <person name="Kumar S."/>
            <person name="Kwok R."/>
            <person name="Lander E."/>
            <person name="Langley C.H."/>
            <person name="Lapoint R."/>
            <person name="Lazzaro B.P."/>
            <person name="Lee S.J."/>
            <person name="Levesque L."/>
            <person name="Li R."/>
            <person name="Lin C.F."/>
            <person name="Lin M.F."/>
            <person name="Lindblad-Toh K."/>
            <person name="Llopart A."/>
            <person name="Long M."/>
            <person name="Low L."/>
            <person name="Lozovsky E."/>
            <person name="Lu J."/>
            <person name="Luo M."/>
            <person name="Machado C.A."/>
            <person name="Makalowski W."/>
            <person name="Marzo M."/>
            <person name="Matsuda M."/>
            <person name="Matzkin L."/>
            <person name="McAllister B."/>
            <person name="McBride C.S."/>
            <person name="McKernan B."/>
            <person name="McKernan K."/>
            <person name="Mendez-Lago M."/>
            <person name="Minx P."/>
            <person name="Mollenhauer M.U."/>
            <person name="Montooth K."/>
            <person name="Mount S.M."/>
            <person name="Mu X."/>
            <person name="Myers E."/>
            <person name="Negre B."/>
            <person name="Newfeld S."/>
            <person name="Nielsen R."/>
            <person name="Noor M.A."/>
            <person name="O'Grady P."/>
            <person name="Pachter L."/>
            <person name="Papaceit M."/>
            <person name="Parisi M.J."/>
            <person name="Parisi M."/>
            <person name="Parts L."/>
            <person name="Pedersen J.S."/>
            <person name="Pesole G."/>
            <person name="Phillippy A.M."/>
            <person name="Ponting C.P."/>
            <person name="Pop M."/>
            <person name="Porcelli D."/>
            <person name="Powell J.R."/>
            <person name="Prohaska S."/>
            <person name="Pruitt K."/>
            <person name="Puig M."/>
            <person name="Quesneville H."/>
            <person name="Ram K.R."/>
            <person name="Rand D."/>
            <person name="Rasmussen M.D."/>
            <person name="Reed L.K."/>
            <person name="Reenan R."/>
            <person name="Reily A."/>
            <person name="Remington K.A."/>
            <person name="Rieger T.T."/>
            <person name="Ritchie M.G."/>
            <person name="Robin C."/>
            <person name="Rogers Y.H."/>
            <person name="Rohde C."/>
            <person name="Rozas J."/>
            <person name="Rubenfield M.J."/>
            <person name="Ruiz A."/>
            <person name="Russo S."/>
            <person name="Salzberg S.L."/>
            <person name="Sanchez-Gracia A."/>
            <person name="Saranga D.J."/>
            <person name="Sato H."/>
            <person name="Schaeffer S.W."/>
            <person name="Schatz M.C."/>
            <person name="Schlenke T."/>
            <person name="Schwartz R."/>
            <person name="Segarra C."/>
            <person name="Singh R.S."/>
            <person name="Sirot L."/>
            <person name="Sirota M."/>
            <person name="Sisneros N.B."/>
            <person name="Smith C.D."/>
            <person name="Smith T.F."/>
            <person name="Spieth J."/>
            <person name="Stage D.E."/>
            <person name="Stark A."/>
            <person name="Stephan W."/>
            <person name="Strausberg R.L."/>
            <person name="Strempel S."/>
            <person name="Sturgill D."/>
            <person name="Sutton G."/>
            <person name="Sutton G.G."/>
            <person name="Tao W."/>
            <person name="Teichmann S."/>
            <person name="Tobari Y.N."/>
            <person name="Tomimura Y."/>
            <person name="Tsolas J.M."/>
            <person name="Valente V.L."/>
            <person name="Venter E."/>
            <person name="Venter J.C."/>
            <person name="Vicario S."/>
            <person name="Vieira F.G."/>
            <person name="Vilella A.J."/>
            <person name="Villasante A."/>
            <person name="Walenz B."/>
            <person name="Wang J."/>
            <person name="Wasserman M."/>
            <person name="Watts T."/>
            <person name="Wilson D."/>
            <person name="Wilson R.K."/>
            <person name="Wing R.A."/>
            <person name="Wolfner M.F."/>
            <person name="Wong A."/>
            <person name="Wong G.K."/>
            <person name="Wu C.I."/>
            <person name="Wu G."/>
            <person name="Yamamoto D."/>
            <person name="Yang H.P."/>
            <person name="Yang S.P."/>
            <person name="Yorke J.A."/>
            <person name="Yoshida K."/>
            <person name="Zdobnov E."/>
            <person name="Zhang P."/>
            <person name="Zhang Y."/>
            <person name="Zimin A.V."/>
            <person name="Baldwin J."/>
            <person name="Abdouelleil A."/>
            <person name="Abdulkadir J."/>
            <person name="Abebe A."/>
            <person name="Abera B."/>
            <person name="Abreu J."/>
            <person name="Acer S.C."/>
            <person name="Aftuck L."/>
            <person name="Alexander A."/>
            <person name="An P."/>
            <person name="Anderson E."/>
            <person name="Anderson S."/>
            <person name="Arachi H."/>
            <person name="Azer M."/>
            <person name="Bachantsang P."/>
            <person name="Barry A."/>
            <person name="Bayul T."/>
            <person name="Berlin A."/>
            <person name="Bessette D."/>
            <person name="Bloom T."/>
            <person name="Blye J."/>
            <person name="Boguslavskiy L."/>
            <person name="Bonnet C."/>
            <person name="Boukhgalter B."/>
            <person name="Bourzgui I."/>
            <person name="Brown A."/>
            <person name="Cahill P."/>
            <person name="Channer S."/>
            <person name="Cheshatsang Y."/>
            <person name="Chuda L."/>
            <person name="Citroen M."/>
            <person name="Collymore A."/>
            <person name="Cooke P."/>
            <person name="Costello M."/>
            <person name="D'Aco K."/>
            <person name="Daza R."/>
            <person name="De Haan G."/>
            <person name="DeGray S."/>
            <person name="DeMaso C."/>
            <person name="Dhargay N."/>
            <person name="Dooley K."/>
            <person name="Dooley E."/>
            <person name="Doricent M."/>
            <person name="Dorje P."/>
            <person name="Dorjee K."/>
            <person name="Dupes A."/>
            <person name="Elong R."/>
            <person name="Falk J."/>
            <person name="Farina A."/>
            <person name="Faro S."/>
            <person name="Ferguson D."/>
            <person name="Fisher S."/>
            <person name="Foley C.D."/>
            <person name="Franke A."/>
            <person name="Friedrich D."/>
            <person name="Gadbois L."/>
            <person name="Gearin G."/>
            <person name="Gearin C.R."/>
            <person name="Giannoukos G."/>
            <person name="Goode T."/>
            <person name="Graham J."/>
            <person name="Grandbois E."/>
            <person name="Grewal S."/>
            <person name="Gyaltsen K."/>
            <person name="Hafez N."/>
            <person name="Hagos B."/>
            <person name="Hall J."/>
            <person name="Henson C."/>
            <person name="Hollinger A."/>
            <person name="Honan T."/>
            <person name="Huard M.D."/>
            <person name="Hughes L."/>
            <person name="Hurhula B."/>
            <person name="Husby M.E."/>
            <person name="Kamat A."/>
            <person name="Kanga B."/>
            <person name="Kashin S."/>
            <person name="Khazanovich D."/>
            <person name="Kisner P."/>
            <person name="Lance K."/>
            <person name="Lara M."/>
            <person name="Lee W."/>
            <person name="Lennon N."/>
            <person name="Letendre F."/>
            <person name="LeVine R."/>
            <person name="Lipovsky A."/>
            <person name="Liu X."/>
            <person name="Liu J."/>
            <person name="Liu S."/>
            <person name="Lokyitsang T."/>
            <person name="Lokyitsang Y."/>
            <person name="Lubonja R."/>
            <person name="Lui A."/>
            <person name="MacDonald P."/>
            <person name="Magnisalis V."/>
            <person name="Maru K."/>
            <person name="Matthews C."/>
            <person name="McCusker W."/>
            <person name="McDonough S."/>
            <person name="Mehta T."/>
            <person name="Meldrim J."/>
            <person name="Meneus L."/>
            <person name="Mihai O."/>
            <person name="Mihalev A."/>
            <person name="Mihova T."/>
            <person name="Mittelman R."/>
            <person name="Mlenga V."/>
            <person name="Montmayeur A."/>
            <person name="Mulrain L."/>
            <person name="Navidi A."/>
            <person name="Naylor J."/>
            <person name="Negash T."/>
            <person name="Nguyen T."/>
            <person name="Nguyen N."/>
            <person name="Nicol R."/>
            <person name="Norbu C."/>
            <person name="Norbu N."/>
            <person name="Novod N."/>
            <person name="O'Neill B."/>
            <person name="Osman S."/>
            <person name="Markiewicz E."/>
            <person name="Oyono O.L."/>
            <person name="Patti C."/>
            <person name="Phunkhang P."/>
            <person name="Pierre F."/>
            <person name="Priest M."/>
            <person name="Raghuraman S."/>
            <person name="Rege F."/>
            <person name="Reyes R."/>
            <person name="Rise C."/>
            <person name="Rogov P."/>
            <person name="Ross K."/>
            <person name="Ryan E."/>
            <person name="Settipalli S."/>
            <person name="Shea T."/>
            <person name="Sherpa N."/>
            <person name="Shi L."/>
            <person name="Shih D."/>
            <person name="Sparrow T."/>
            <person name="Spaulding J."/>
            <person name="Stalker J."/>
            <person name="Stange-Thomann N."/>
            <person name="Stavropoulos S."/>
            <person name="Stone C."/>
            <person name="Strader C."/>
            <person name="Tesfaye S."/>
            <person name="Thomson T."/>
            <person name="Thoulutsang Y."/>
            <person name="Thoulutsang D."/>
            <person name="Topham K."/>
            <person name="Topping I."/>
            <person name="Tsamla T."/>
            <person name="Vassiliev H."/>
            <person name="Vo A."/>
            <person name="Wangchuk T."/>
            <person name="Wangdi T."/>
            <person name="Weiand M."/>
            <person name="Wilkinson J."/>
            <person name="Wilson A."/>
            <person name="Yadav S."/>
            <person name="Young G."/>
            <person name="Yu Q."/>
            <person name="Zembek L."/>
            <person name="Zhong D."/>
            <person name="Zimmer A."/>
            <person name="Zwirko Z."/>
            <person name="Jaffe D.B."/>
            <person name="Alvarez P."/>
            <person name="Brockman W."/>
            <person name="Butler J."/>
            <person name="Chin C."/>
            <person name="Gnerre S."/>
            <person name="Grabherr M."/>
            <person name="Kleber M."/>
            <person name="Mauceli E."/>
            <person name="MacCallum I."/>
        </authorList>
    </citation>
    <scope>NUCLEOTIDE SEQUENCE [LARGE SCALE GENOMIC DNA]</scope>
    <source>
        <strain evidence="3">MSH-3 / Tucson 14011-0111.49</strain>
    </source>
</reference>
<organism evidence="3">
    <name type="scientific">Drosophila persimilis</name>
    <name type="common">Fruit fly</name>
    <dbReference type="NCBI Taxonomy" id="7234"/>
    <lineage>
        <taxon>Eukaryota</taxon>
        <taxon>Metazoa</taxon>
        <taxon>Ecdysozoa</taxon>
        <taxon>Arthropoda</taxon>
        <taxon>Hexapoda</taxon>
        <taxon>Insecta</taxon>
        <taxon>Pterygota</taxon>
        <taxon>Neoptera</taxon>
        <taxon>Endopterygota</taxon>
        <taxon>Diptera</taxon>
        <taxon>Brachycera</taxon>
        <taxon>Muscomorpha</taxon>
        <taxon>Ephydroidea</taxon>
        <taxon>Drosophilidae</taxon>
        <taxon>Drosophila</taxon>
        <taxon>Sophophora</taxon>
    </lineage>
</organism>
<evidence type="ECO:0000313" key="3">
    <source>
        <dbReference type="Proteomes" id="UP000008744"/>
    </source>
</evidence>
<dbReference type="HOGENOM" id="CLU_1877589_0_0_1"/>